<dbReference type="AlphaFoldDB" id="A0A2A2KPB9"/>
<sequence>MALSSHIERDSHSAVFSLKLYAHSSFIYSAKISLHPIRPASAQMSGGLTPCSSPSTSNPGTPLPMEMDISQSVDAFTYPMNCPVVHLASPPPALISQQPLLQRPSPIQMLASPTRPQLKVAPIRSPIASGSSQNSTFNASAAVLPQIVTSNLNSPIPSAVSAPLPLPLTPRPTCLNFPQSPVCSTDRSIVPALATAPSKAPIRRVPSKTNLVLKPSTIREKSVIMERFRRSRTRRFFHPYATLMLTQKKMVSSTPILLSPLLIGV</sequence>
<gene>
    <name evidence="1" type="ORF">WR25_11693</name>
</gene>
<name>A0A2A2KPB9_9BILA</name>
<dbReference type="STRING" id="2018661.A0A2A2KPB9"/>
<organism evidence="1 2">
    <name type="scientific">Diploscapter pachys</name>
    <dbReference type="NCBI Taxonomy" id="2018661"/>
    <lineage>
        <taxon>Eukaryota</taxon>
        <taxon>Metazoa</taxon>
        <taxon>Ecdysozoa</taxon>
        <taxon>Nematoda</taxon>
        <taxon>Chromadorea</taxon>
        <taxon>Rhabditida</taxon>
        <taxon>Rhabditina</taxon>
        <taxon>Rhabditomorpha</taxon>
        <taxon>Rhabditoidea</taxon>
        <taxon>Rhabditidae</taxon>
        <taxon>Diploscapter</taxon>
    </lineage>
</organism>
<dbReference type="EMBL" id="LIAE01008038">
    <property type="protein sequence ID" value="PAV75739.1"/>
    <property type="molecule type" value="Genomic_DNA"/>
</dbReference>
<evidence type="ECO:0000313" key="2">
    <source>
        <dbReference type="Proteomes" id="UP000218231"/>
    </source>
</evidence>
<keyword evidence="2" id="KW-1185">Reference proteome</keyword>
<reference evidence="1 2" key="1">
    <citation type="journal article" date="2017" name="Curr. Biol.">
        <title>Genome architecture and evolution of a unichromosomal asexual nematode.</title>
        <authorList>
            <person name="Fradin H."/>
            <person name="Zegar C."/>
            <person name="Gutwein M."/>
            <person name="Lucas J."/>
            <person name="Kovtun M."/>
            <person name="Corcoran D."/>
            <person name="Baugh L.R."/>
            <person name="Kiontke K."/>
            <person name="Gunsalus K."/>
            <person name="Fitch D.H."/>
            <person name="Piano F."/>
        </authorList>
    </citation>
    <scope>NUCLEOTIDE SEQUENCE [LARGE SCALE GENOMIC DNA]</scope>
    <source>
        <strain evidence="1">PF1309</strain>
    </source>
</reference>
<comment type="caution">
    <text evidence="1">The sequence shown here is derived from an EMBL/GenBank/DDBJ whole genome shotgun (WGS) entry which is preliminary data.</text>
</comment>
<proteinExistence type="predicted"/>
<evidence type="ECO:0000313" key="1">
    <source>
        <dbReference type="EMBL" id="PAV75739.1"/>
    </source>
</evidence>
<dbReference type="Proteomes" id="UP000218231">
    <property type="component" value="Unassembled WGS sequence"/>
</dbReference>
<accession>A0A2A2KPB9</accession>
<protein>
    <submittedName>
        <fullName evidence="1">Uncharacterized protein</fullName>
    </submittedName>
</protein>